<comment type="caution">
    <text evidence="3">The sequence shown here is derived from an EMBL/GenBank/DDBJ whole genome shotgun (WGS) entry which is preliminary data.</text>
</comment>
<proteinExistence type="predicted"/>
<accession>A0ABW2PX37</accession>
<feature type="transmembrane region" description="Helical" evidence="2">
    <location>
        <begin position="9"/>
        <end position="26"/>
    </location>
</feature>
<evidence type="ECO:0000256" key="1">
    <source>
        <dbReference type="SAM" id="MobiDB-lite"/>
    </source>
</evidence>
<dbReference type="Proteomes" id="UP001596505">
    <property type="component" value="Unassembled WGS sequence"/>
</dbReference>
<gene>
    <name evidence="3" type="ORF">ACFQRG_13240</name>
</gene>
<sequence length="176" mass="19455">MGSYRNSKLGRFVLIGGIVGAGISLLDRGTRQCLRDDIRTAKDNSVKFFNTARQNPEQVTNYFQQTANNIKMTAQEVSQDIEEFATKVKNAKDSSSQAYRYAVEAGDEISQIAHKIRNTGENVMMIDSSSTTVIPASTQTSGTNQNQSANMYLHQSNQNKTATTNVKKSTKMDTNK</sequence>
<evidence type="ECO:0000313" key="3">
    <source>
        <dbReference type="EMBL" id="MFC7393919.1"/>
    </source>
</evidence>
<dbReference type="RefSeq" id="WP_380966738.1">
    <property type="nucleotide sequence ID" value="NZ_JBHTCO010000017.1"/>
</dbReference>
<organism evidence="3 4">
    <name type="scientific">Scopulibacillus cellulosilyticus</name>
    <dbReference type="NCBI Taxonomy" id="2665665"/>
    <lineage>
        <taxon>Bacteria</taxon>
        <taxon>Bacillati</taxon>
        <taxon>Bacillota</taxon>
        <taxon>Bacilli</taxon>
        <taxon>Bacillales</taxon>
        <taxon>Sporolactobacillaceae</taxon>
        <taxon>Scopulibacillus</taxon>
    </lineage>
</organism>
<feature type="compositionally biased region" description="Polar residues" evidence="1">
    <location>
        <begin position="156"/>
        <end position="167"/>
    </location>
</feature>
<reference evidence="4" key="1">
    <citation type="journal article" date="2019" name="Int. J. Syst. Evol. Microbiol.">
        <title>The Global Catalogue of Microorganisms (GCM) 10K type strain sequencing project: providing services to taxonomists for standard genome sequencing and annotation.</title>
        <authorList>
            <consortium name="The Broad Institute Genomics Platform"/>
            <consortium name="The Broad Institute Genome Sequencing Center for Infectious Disease"/>
            <person name="Wu L."/>
            <person name="Ma J."/>
        </authorList>
    </citation>
    <scope>NUCLEOTIDE SEQUENCE [LARGE SCALE GENOMIC DNA]</scope>
    <source>
        <strain evidence="4">CGMCC 1.16305</strain>
    </source>
</reference>
<feature type="region of interest" description="Disordered" evidence="1">
    <location>
        <begin position="156"/>
        <end position="176"/>
    </location>
</feature>
<keyword evidence="2" id="KW-0472">Membrane</keyword>
<keyword evidence="2" id="KW-1133">Transmembrane helix</keyword>
<evidence type="ECO:0000313" key="4">
    <source>
        <dbReference type="Proteomes" id="UP001596505"/>
    </source>
</evidence>
<protein>
    <submittedName>
        <fullName evidence="3">YtxH domain-containing protein</fullName>
    </submittedName>
</protein>
<keyword evidence="2" id="KW-0812">Transmembrane</keyword>
<evidence type="ECO:0000256" key="2">
    <source>
        <dbReference type="SAM" id="Phobius"/>
    </source>
</evidence>
<keyword evidence="4" id="KW-1185">Reference proteome</keyword>
<name>A0ABW2PX37_9BACL</name>
<dbReference type="EMBL" id="JBHTCO010000017">
    <property type="protein sequence ID" value="MFC7393919.1"/>
    <property type="molecule type" value="Genomic_DNA"/>
</dbReference>